<evidence type="ECO:0000313" key="3">
    <source>
        <dbReference type="Proteomes" id="UP001168146"/>
    </source>
</evidence>
<organism evidence="2 3">
    <name type="scientific">Friedmanniomyces endolithicus</name>
    <dbReference type="NCBI Taxonomy" id="329885"/>
    <lineage>
        <taxon>Eukaryota</taxon>
        <taxon>Fungi</taxon>
        <taxon>Dikarya</taxon>
        <taxon>Ascomycota</taxon>
        <taxon>Pezizomycotina</taxon>
        <taxon>Dothideomycetes</taxon>
        <taxon>Dothideomycetidae</taxon>
        <taxon>Mycosphaerellales</taxon>
        <taxon>Teratosphaeriaceae</taxon>
        <taxon>Friedmanniomyces</taxon>
    </lineage>
</organism>
<sequence>MVKCERCGREVRGRLQRHQGSKYCQKRAPQQPTDIPIEQLERVSDVLKACGITPDQLPGWDIAALDELPNMRQYQPRPRRHTTAWHITPLAGGLFLPSLSDILFDIGRHVQTESVRSAEVWRDNELMQFRSKEWIKWIKEVLDDKPVKMRALNMHMGLKLMPKPAKDAFRIQALDVARERYQPLHNVDLTLHDSDANITPRLTRTEFHHDSLPHVSTCVGMNRVTEDRRPLKLWLLWPSSETSRLPAVYGNTQEALKKLDHGCFFVQMPNELITVPANSAHAVVALNSCYVYGHTFTLLNEAVDPSSVELDVRGNYVPEEACQKRVDQLRLGLQSPIFREAYIDHFLETWAVDKLWFFGPGCQPFYEQLLELLANDKAGNQGQCGLCSWRHLKLDHIEHARVHLEGRCSRIEGTDVHEQEEDDESERESDDAQRDHADHSRKRRKCTGQDIESVRRKK</sequence>
<evidence type="ECO:0008006" key="4">
    <source>
        <dbReference type="Google" id="ProtNLM"/>
    </source>
</evidence>
<dbReference type="EMBL" id="JASUXU010000067">
    <property type="protein sequence ID" value="KAK0311732.1"/>
    <property type="molecule type" value="Genomic_DNA"/>
</dbReference>
<proteinExistence type="predicted"/>
<name>A0AAN6FC13_9PEZI</name>
<dbReference type="SUPFAM" id="SSF51197">
    <property type="entry name" value="Clavaminate synthase-like"/>
    <property type="match status" value="1"/>
</dbReference>
<gene>
    <name evidence="2" type="ORF">LTR82_014104</name>
</gene>
<reference evidence="2" key="1">
    <citation type="submission" date="2021-12" db="EMBL/GenBank/DDBJ databases">
        <title>Black yeast isolated from Biological Soil Crust.</title>
        <authorList>
            <person name="Kurbessoian T."/>
        </authorList>
    </citation>
    <scope>NUCLEOTIDE SEQUENCE</scope>
    <source>
        <strain evidence="2">CCFEE 5208</strain>
    </source>
</reference>
<protein>
    <recommendedName>
        <fullName evidence="4">JmjC domain-containing protein</fullName>
    </recommendedName>
</protein>
<dbReference type="Proteomes" id="UP001168146">
    <property type="component" value="Unassembled WGS sequence"/>
</dbReference>
<comment type="caution">
    <text evidence="2">The sequence shown here is derived from an EMBL/GenBank/DDBJ whole genome shotgun (WGS) entry which is preliminary data.</text>
</comment>
<accession>A0AAN6FC13</accession>
<feature type="region of interest" description="Disordered" evidence="1">
    <location>
        <begin position="414"/>
        <end position="458"/>
    </location>
</feature>
<dbReference type="AlphaFoldDB" id="A0AAN6FC13"/>
<evidence type="ECO:0000256" key="1">
    <source>
        <dbReference type="SAM" id="MobiDB-lite"/>
    </source>
</evidence>
<evidence type="ECO:0000313" key="2">
    <source>
        <dbReference type="EMBL" id="KAK0311732.1"/>
    </source>
</evidence>
<feature type="compositionally biased region" description="Acidic residues" evidence="1">
    <location>
        <begin position="418"/>
        <end position="429"/>
    </location>
</feature>